<comment type="caution">
    <text evidence="1">The sequence shown here is derived from an EMBL/GenBank/DDBJ whole genome shotgun (WGS) entry which is preliminary data.</text>
</comment>
<protein>
    <submittedName>
        <fullName evidence="1">Uncharacterized protein</fullName>
    </submittedName>
</protein>
<proteinExistence type="predicted"/>
<organism evidence="1 2">
    <name type="scientific">Vibrio ishigakensis</name>
    <dbReference type="NCBI Taxonomy" id="1481914"/>
    <lineage>
        <taxon>Bacteria</taxon>
        <taxon>Pseudomonadati</taxon>
        <taxon>Pseudomonadota</taxon>
        <taxon>Gammaproteobacteria</taxon>
        <taxon>Vibrionales</taxon>
        <taxon>Vibrionaceae</taxon>
        <taxon>Vibrio</taxon>
    </lineage>
</organism>
<gene>
    <name evidence="1" type="ORF">JCM19232_5106</name>
</gene>
<reference evidence="1 2" key="1">
    <citation type="submission" date="2015-01" db="EMBL/GenBank/DDBJ databases">
        <title>Vibrio sp. C5 JCM 19232 whole genome shotgun sequence.</title>
        <authorList>
            <person name="Sawabe T."/>
            <person name="Meirelles P."/>
            <person name="Feng G."/>
            <person name="Sayaka M."/>
            <person name="Hattori M."/>
            <person name="Ohkuma M."/>
        </authorList>
    </citation>
    <scope>NUCLEOTIDE SEQUENCE [LARGE SCALE GENOMIC DNA]</scope>
    <source>
        <strain evidence="1 2">JCM19232</strain>
    </source>
</reference>
<sequence>MFATTGKKWWRFLSGDFRRCKATFAGLRKNGLSGDVDEWLSSIDAIQTLKTEQNNFIDSAQQAVRAIDDNFRNHNTDWQALLTPLEWVQSTYQA</sequence>
<evidence type="ECO:0000313" key="2">
    <source>
        <dbReference type="Proteomes" id="UP000031670"/>
    </source>
</evidence>
<dbReference type="Proteomes" id="UP000031670">
    <property type="component" value="Unassembled WGS sequence"/>
</dbReference>
<accession>A0A0B8PC26</accession>
<dbReference type="EMBL" id="BBSA01000005">
    <property type="protein sequence ID" value="GAM62142.1"/>
    <property type="molecule type" value="Genomic_DNA"/>
</dbReference>
<reference evidence="1 2" key="2">
    <citation type="submission" date="2015-01" db="EMBL/GenBank/DDBJ databases">
        <authorList>
            <consortium name="NBRP consortium"/>
            <person name="Sawabe T."/>
            <person name="Meirelles P."/>
            <person name="Feng G."/>
            <person name="Sayaka M."/>
            <person name="Hattori M."/>
            <person name="Ohkuma M."/>
        </authorList>
    </citation>
    <scope>NUCLEOTIDE SEQUENCE [LARGE SCALE GENOMIC DNA]</scope>
    <source>
        <strain evidence="1 2">JCM19232</strain>
    </source>
</reference>
<dbReference type="AlphaFoldDB" id="A0A0B8PC26"/>
<name>A0A0B8PC26_9VIBR</name>
<evidence type="ECO:0000313" key="1">
    <source>
        <dbReference type="EMBL" id="GAM62142.1"/>
    </source>
</evidence>